<accession>A0A383DKG6</accession>
<proteinExistence type="predicted"/>
<dbReference type="CDD" id="cd16320">
    <property type="entry name" value="MraZ_N"/>
    <property type="match status" value="1"/>
</dbReference>
<sequence length="87" mass="9571">MDLVGFHPRSLDEKGRLVLPAIFRADFSEHAFLSLSPRGPYVAMHTEAGYHDMIERLRAQVDAGALGLNLLRRIGSGTEPVRVDAQG</sequence>
<dbReference type="SUPFAM" id="SSF89447">
    <property type="entry name" value="AbrB/MazE/MraZ-like"/>
    <property type="match status" value="1"/>
</dbReference>
<dbReference type="Gene3D" id="3.40.1550.20">
    <property type="entry name" value="Transcriptional regulator MraZ domain"/>
    <property type="match status" value="1"/>
</dbReference>
<dbReference type="AlphaFoldDB" id="A0A383DKG6"/>
<protein>
    <recommendedName>
        <fullName evidence="2">Transcriptional regulator MraZ</fullName>
    </recommendedName>
</protein>
<organism evidence="1">
    <name type="scientific">marine metagenome</name>
    <dbReference type="NCBI Taxonomy" id="408172"/>
    <lineage>
        <taxon>unclassified sequences</taxon>
        <taxon>metagenomes</taxon>
        <taxon>ecological metagenomes</taxon>
    </lineage>
</organism>
<dbReference type="InterPro" id="IPR038619">
    <property type="entry name" value="MraZ_sf"/>
</dbReference>
<feature type="non-terminal residue" evidence="1">
    <location>
        <position position="87"/>
    </location>
</feature>
<dbReference type="EMBL" id="UINC01218087">
    <property type="protein sequence ID" value="SVE44962.1"/>
    <property type="molecule type" value="Genomic_DNA"/>
</dbReference>
<dbReference type="InterPro" id="IPR035642">
    <property type="entry name" value="MraZ_N"/>
</dbReference>
<reference evidence="1" key="1">
    <citation type="submission" date="2018-05" db="EMBL/GenBank/DDBJ databases">
        <authorList>
            <person name="Lanie J.A."/>
            <person name="Ng W.-L."/>
            <person name="Kazmierczak K.M."/>
            <person name="Andrzejewski T.M."/>
            <person name="Davidsen T.M."/>
            <person name="Wayne K.J."/>
            <person name="Tettelin H."/>
            <person name="Glass J.I."/>
            <person name="Rusch D."/>
            <person name="Podicherti R."/>
            <person name="Tsui H.-C.T."/>
            <person name="Winkler M.E."/>
        </authorList>
    </citation>
    <scope>NUCLEOTIDE SEQUENCE</scope>
</reference>
<name>A0A383DKG6_9ZZZZ</name>
<evidence type="ECO:0000313" key="1">
    <source>
        <dbReference type="EMBL" id="SVE44962.1"/>
    </source>
</evidence>
<evidence type="ECO:0008006" key="2">
    <source>
        <dbReference type="Google" id="ProtNLM"/>
    </source>
</evidence>
<dbReference type="InterPro" id="IPR037914">
    <property type="entry name" value="SpoVT-AbrB_sf"/>
</dbReference>
<gene>
    <name evidence="1" type="ORF">METZ01_LOCUS497816</name>
</gene>